<dbReference type="Pfam" id="PF01479">
    <property type="entry name" value="S4"/>
    <property type="match status" value="1"/>
</dbReference>
<evidence type="ECO:0000313" key="3">
    <source>
        <dbReference type="EMBL" id="HJD33809.1"/>
    </source>
</evidence>
<accession>A0A9D2U2G4</accession>
<dbReference type="PROSITE" id="PS50889">
    <property type="entry name" value="S4"/>
    <property type="match status" value="1"/>
</dbReference>
<evidence type="ECO:0000259" key="2">
    <source>
        <dbReference type="SMART" id="SM00363"/>
    </source>
</evidence>
<reference evidence="3" key="2">
    <citation type="submission" date="2021-04" db="EMBL/GenBank/DDBJ databases">
        <authorList>
            <person name="Gilroy R."/>
        </authorList>
    </citation>
    <scope>NUCLEOTIDE SEQUENCE</scope>
    <source>
        <strain evidence="3">ChiGjej3B3-11674</strain>
    </source>
</reference>
<feature type="domain" description="RNA-binding S4" evidence="2">
    <location>
        <begin position="190"/>
        <end position="258"/>
    </location>
</feature>
<evidence type="ECO:0000256" key="1">
    <source>
        <dbReference type="PROSITE-ProRule" id="PRU00182"/>
    </source>
</evidence>
<dbReference type="EMBL" id="DWUV01000084">
    <property type="protein sequence ID" value="HJD33809.1"/>
    <property type="molecule type" value="Genomic_DNA"/>
</dbReference>
<reference evidence="3" key="1">
    <citation type="journal article" date="2021" name="PeerJ">
        <title>Extensive microbial diversity within the chicken gut microbiome revealed by metagenomics and culture.</title>
        <authorList>
            <person name="Gilroy R."/>
            <person name="Ravi A."/>
            <person name="Getino M."/>
            <person name="Pursley I."/>
            <person name="Horton D.L."/>
            <person name="Alikhan N.F."/>
            <person name="Baker D."/>
            <person name="Gharbi K."/>
            <person name="Hall N."/>
            <person name="Watson M."/>
            <person name="Adriaenssens E.M."/>
            <person name="Foster-Nyarko E."/>
            <person name="Jarju S."/>
            <person name="Secka A."/>
            <person name="Antonio M."/>
            <person name="Oren A."/>
            <person name="Chaudhuri R.R."/>
            <person name="La Ragione R."/>
            <person name="Hildebrand F."/>
            <person name="Pallen M.J."/>
        </authorList>
    </citation>
    <scope>NUCLEOTIDE SEQUENCE</scope>
    <source>
        <strain evidence="3">ChiGjej3B3-11674</strain>
    </source>
</reference>
<dbReference type="Proteomes" id="UP000823897">
    <property type="component" value="Unassembled WGS sequence"/>
</dbReference>
<dbReference type="AlphaFoldDB" id="A0A9D2U2G4"/>
<dbReference type="Pfam" id="PF17774">
    <property type="entry name" value="YlmH_RBD"/>
    <property type="match status" value="1"/>
</dbReference>
<dbReference type="Gene3D" id="3.30.1370.160">
    <property type="match status" value="1"/>
</dbReference>
<comment type="caution">
    <text evidence="3">The sequence shown here is derived from an EMBL/GenBank/DDBJ whole genome shotgun (WGS) entry which is preliminary data.</text>
</comment>
<dbReference type="GO" id="GO:0003723">
    <property type="term" value="F:RNA binding"/>
    <property type="evidence" value="ECO:0007669"/>
    <property type="project" value="UniProtKB-KW"/>
</dbReference>
<dbReference type="InterPro" id="IPR002942">
    <property type="entry name" value="S4_RNA-bd"/>
</dbReference>
<dbReference type="InterPro" id="IPR036986">
    <property type="entry name" value="S4_RNA-bd_sf"/>
</dbReference>
<proteinExistence type="predicted"/>
<keyword evidence="1" id="KW-0694">RNA-binding</keyword>
<gene>
    <name evidence="3" type="ORF">H9911_04610</name>
</gene>
<protein>
    <submittedName>
        <fullName evidence="3">RNA-binding protein</fullName>
    </submittedName>
</protein>
<organism evidence="3 4">
    <name type="scientific">Candidatus Mediterraneibacter tabaqchaliae</name>
    <dbReference type="NCBI Taxonomy" id="2838689"/>
    <lineage>
        <taxon>Bacteria</taxon>
        <taxon>Bacillati</taxon>
        <taxon>Bacillota</taxon>
        <taxon>Clostridia</taxon>
        <taxon>Lachnospirales</taxon>
        <taxon>Lachnospiraceae</taxon>
        <taxon>Mediterraneibacter</taxon>
    </lineage>
</organism>
<sequence length="266" mass="29728">MQDTNNEKDALLLEKRFIDLSRTAYQRDIITYSDFLNLNEQNILHTLPKDKLFTRIVSFGGYDAAERQMAAFIPDALYLRWGKKEAGPEDIDYPFRALKIAPLNKKFAEELSHRDYLGAVLNLGIERSKTGDILVSGDSALIFVHRDMAAVVSGELTRIRHTSVRADEVPVSEISYQPACEEIRGTVASVRLDSLLALAFSSSRTRLTGLIEGAKVYVNGRLVTSNGYQPAEGDVVSVRGMGKFRFEGCGSRTRKNRITVTVSKYI</sequence>
<dbReference type="SMART" id="SM00363">
    <property type="entry name" value="S4"/>
    <property type="match status" value="1"/>
</dbReference>
<dbReference type="InterPro" id="IPR040591">
    <property type="entry name" value="RqcP2_RBD"/>
</dbReference>
<dbReference type="SUPFAM" id="SSF55174">
    <property type="entry name" value="Alpha-L RNA-binding motif"/>
    <property type="match status" value="1"/>
</dbReference>
<dbReference type="CDD" id="cd00165">
    <property type="entry name" value="S4"/>
    <property type="match status" value="1"/>
</dbReference>
<name>A0A9D2U2G4_9FIRM</name>
<dbReference type="Gene3D" id="3.30.70.330">
    <property type="match status" value="1"/>
</dbReference>
<dbReference type="InterPro" id="IPR012677">
    <property type="entry name" value="Nucleotide-bd_a/b_plait_sf"/>
</dbReference>
<dbReference type="Gene3D" id="3.10.290.10">
    <property type="entry name" value="RNA-binding S4 domain"/>
    <property type="match status" value="1"/>
</dbReference>
<evidence type="ECO:0000313" key="4">
    <source>
        <dbReference type="Proteomes" id="UP000823897"/>
    </source>
</evidence>